<proteinExistence type="inferred from homology"/>
<dbReference type="PROSITE" id="PS50994">
    <property type="entry name" value="INTEGRASE"/>
    <property type="match status" value="1"/>
</dbReference>
<accession>A0ABR9ZEX6</accession>
<evidence type="ECO:0000313" key="5">
    <source>
        <dbReference type="Proteomes" id="UP000726136"/>
    </source>
</evidence>
<comment type="function">
    <text evidence="1">Involved in the transposition of the insertion sequence IS3.</text>
</comment>
<dbReference type="Proteomes" id="UP000726136">
    <property type="component" value="Unassembled WGS sequence"/>
</dbReference>
<feature type="domain" description="Integrase catalytic" evidence="3">
    <location>
        <begin position="95"/>
        <end position="125"/>
    </location>
</feature>
<dbReference type="PANTHER" id="PTHR46889:SF6">
    <property type="entry name" value="TRANSPOSASE INSF FOR INSERTION SEQUENCE IS3B"/>
    <property type="match status" value="1"/>
</dbReference>
<name>A0ABR9ZEX6_VIBAN</name>
<dbReference type="InterPro" id="IPR050900">
    <property type="entry name" value="Transposase_IS3/IS150/IS904"/>
</dbReference>
<sequence>YYWIKHRHNAIQREAIRQQLDTKVKEAFDNSKGRDGSRRIQKELSENGERYNVKTIAASMKRQDLTQKAARKFKCTTDSKHQMPVAPNLLAQNFSASAPNEKWAGDITYIATSEGWLYLAVIIDL</sequence>
<comment type="similarity">
    <text evidence="2">Belongs to the transposase IS3/IS150/IS904 family.</text>
</comment>
<protein>
    <submittedName>
        <fullName evidence="4">IS3 family transposase</fullName>
    </submittedName>
</protein>
<dbReference type="Pfam" id="PF13276">
    <property type="entry name" value="HTH_21"/>
    <property type="match status" value="1"/>
</dbReference>
<evidence type="ECO:0000256" key="1">
    <source>
        <dbReference type="ARBA" id="ARBA00037276"/>
    </source>
</evidence>
<reference evidence="4 5" key="1">
    <citation type="journal article" date="2021" name="PeerJ">
        <title>Analysis of 44 Vibrio anguillarum genomes reveals high genetic diversity.</title>
        <authorList>
            <person name="Hansen M.J."/>
            <person name="Dalsgaard I."/>
        </authorList>
    </citation>
    <scope>NUCLEOTIDE SEQUENCE [LARGE SCALE GENOMIC DNA]</scope>
    <source>
        <strain evidence="4 5">040915-1/1B</strain>
    </source>
</reference>
<dbReference type="InterPro" id="IPR012337">
    <property type="entry name" value="RNaseH-like_sf"/>
</dbReference>
<evidence type="ECO:0000256" key="2">
    <source>
        <dbReference type="ARBA" id="ARBA00043964"/>
    </source>
</evidence>
<feature type="non-terminal residue" evidence="4">
    <location>
        <position position="1"/>
    </location>
</feature>
<keyword evidence="5" id="KW-1185">Reference proteome</keyword>
<dbReference type="InterPro" id="IPR025948">
    <property type="entry name" value="HTH-like_dom"/>
</dbReference>
<comment type="caution">
    <text evidence="4">The sequence shown here is derived from an EMBL/GenBank/DDBJ whole genome shotgun (WGS) entry which is preliminary data.</text>
</comment>
<dbReference type="SUPFAM" id="SSF53098">
    <property type="entry name" value="Ribonuclease H-like"/>
    <property type="match status" value="1"/>
</dbReference>
<feature type="non-terminal residue" evidence="4">
    <location>
        <position position="125"/>
    </location>
</feature>
<evidence type="ECO:0000313" key="4">
    <source>
        <dbReference type="EMBL" id="MBF4377010.1"/>
    </source>
</evidence>
<dbReference type="RefSeq" id="WP_194665050.1">
    <property type="nucleotide sequence ID" value="NZ_RDPI01001313.1"/>
</dbReference>
<dbReference type="InterPro" id="IPR001584">
    <property type="entry name" value="Integrase_cat-core"/>
</dbReference>
<evidence type="ECO:0000259" key="3">
    <source>
        <dbReference type="PROSITE" id="PS50994"/>
    </source>
</evidence>
<dbReference type="PANTHER" id="PTHR46889">
    <property type="entry name" value="TRANSPOSASE INSF FOR INSERTION SEQUENCE IS3B-RELATED"/>
    <property type="match status" value="1"/>
</dbReference>
<gene>
    <name evidence="4" type="ORF">EAY46_28970</name>
</gene>
<dbReference type="EMBL" id="RDPI01001313">
    <property type="protein sequence ID" value="MBF4377010.1"/>
    <property type="molecule type" value="Genomic_DNA"/>
</dbReference>
<organism evidence="4 5">
    <name type="scientific">Vibrio anguillarum</name>
    <name type="common">Listonella anguillarum</name>
    <dbReference type="NCBI Taxonomy" id="55601"/>
    <lineage>
        <taxon>Bacteria</taxon>
        <taxon>Pseudomonadati</taxon>
        <taxon>Pseudomonadota</taxon>
        <taxon>Gammaproteobacteria</taxon>
        <taxon>Vibrionales</taxon>
        <taxon>Vibrionaceae</taxon>
        <taxon>Vibrio</taxon>
    </lineage>
</organism>